<sequence length="269" mass="32128">MSEPMAFGFPAKLFLPWELEGNVPKLCFWIQNKEIVDILKSKFALINFSEEFGVKKPNFYHEYNKDYVPFMISYKKDGVITILAATFVYGKKLYSYKGEVFVQFYIKTDLPFLEVLHRLTGYSNKDLDLNEIRFEEPHPVKNEERLRNAFYDWHPFVYFRIFASKIHPDKDTSIFLVCSKFNVEHYRLTKLCFQYNSDNSNPDYIQLDIDDAFKYEWEKKNNPNQENRQWLITRYFKEISSKVYAFFNGYSTIENQPATPAQLSSEENH</sequence>
<keyword evidence="2" id="KW-1185">Reference proteome</keyword>
<dbReference type="InParanoid" id="A2FG55"/>
<evidence type="ECO:0000313" key="2">
    <source>
        <dbReference type="Proteomes" id="UP000001542"/>
    </source>
</evidence>
<organism evidence="1 2">
    <name type="scientific">Trichomonas vaginalis (strain ATCC PRA-98 / G3)</name>
    <dbReference type="NCBI Taxonomy" id="412133"/>
    <lineage>
        <taxon>Eukaryota</taxon>
        <taxon>Metamonada</taxon>
        <taxon>Parabasalia</taxon>
        <taxon>Trichomonadida</taxon>
        <taxon>Trichomonadidae</taxon>
        <taxon>Trichomonas</taxon>
    </lineage>
</organism>
<accession>A2FG55</accession>
<reference evidence="1" key="1">
    <citation type="submission" date="2006-10" db="EMBL/GenBank/DDBJ databases">
        <authorList>
            <person name="Amadeo P."/>
            <person name="Zhao Q."/>
            <person name="Wortman J."/>
            <person name="Fraser-Liggett C."/>
            <person name="Carlton J."/>
        </authorList>
    </citation>
    <scope>NUCLEOTIDE SEQUENCE</scope>
    <source>
        <strain evidence="1">G3</strain>
    </source>
</reference>
<name>A2FG55_TRIV3</name>
<protein>
    <submittedName>
        <fullName evidence="1">Uncharacterized protein</fullName>
    </submittedName>
</protein>
<dbReference type="Proteomes" id="UP000001542">
    <property type="component" value="Unassembled WGS sequence"/>
</dbReference>
<evidence type="ECO:0000313" key="1">
    <source>
        <dbReference type="EMBL" id="EAX96094.1"/>
    </source>
</evidence>
<reference evidence="1" key="2">
    <citation type="journal article" date="2007" name="Science">
        <title>Draft genome sequence of the sexually transmitted pathogen Trichomonas vaginalis.</title>
        <authorList>
            <person name="Carlton J.M."/>
            <person name="Hirt R.P."/>
            <person name="Silva J.C."/>
            <person name="Delcher A.L."/>
            <person name="Schatz M."/>
            <person name="Zhao Q."/>
            <person name="Wortman J.R."/>
            <person name="Bidwell S.L."/>
            <person name="Alsmark U.C.M."/>
            <person name="Besteiro S."/>
            <person name="Sicheritz-Ponten T."/>
            <person name="Noel C.J."/>
            <person name="Dacks J.B."/>
            <person name="Foster P.G."/>
            <person name="Simillion C."/>
            <person name="Van de Peer Y."/>
            <person name="Miranda-Saavedra D."/>
            <person name="Barton G.J."/>
            <person name="Westrop G.D."/>
            <person name="Mueller S."/>
            <person name="Dessi D."/>
            <person name="Fiori P.L."/>
            <person name="Ren Q."/>
            <person name="Paulsen I."/>
            <person name="Zhang H."/>
            <person name="Bastida-Corcuera F.D."/>
            <person name="Simoes-Barbosa A."/>
            <person name="Brown M.T."/>
            <person name="Hayes R.D."/>
            <person name="Mukherjee M."/>
            <person name="Okumura C.Y."/>
            <person name="Schneider R."/>
            <person name="Smith A.J."/>
            <person name="Vanacova S."/>
            <person name="Villalvazo M."/>
            <person name="Haas B.J."/>
            <person name="Pertea M."/>
            <person name="Feldblyum T.V."/>
            <person name="Utterback T.R."/>
            <person name="Shu C.L."/>
            <person name="Osoegawa K."/>
            <person name="de Jong P.J."/>
            <person name="Hrdy I."/>
            <person name="Horvathova L."/>
            <person name="Zubacova Z."/>
            <person name="Dolezal P."/>
            <person name="Malik S.B."/>
            <person name="Logsdon J.M. Jr."/>
            <person name="Henze K."/>
            <person name="Gupta A."/>
            <person name="Wang C.C."/>
            <person name="Dunne R.L."/>
            <person name="Upcroft J.A."/>
            <person name="Upcroft P."/>
            <person name="White O."/>
            <person name="Salzberg S.L."/>
            <person name="Tang P."/>
            <person name="Chiu C.-H."/>
            <person name="Lee Y.-S."/>
            <person name="Embley T.M."/>
            <person name="Coombs G.H."/>
            <person name="Mottram J.C."/>
            <person name="Tachezy J."/>
            <person name="Fraser-Liggett C.M."/>
            <person name="Johnson P.J."/>
        </authorList>
    </citation>
    <scope>NUCLEOTIDE SEQUENCE [LARGE SCALE GENOMIC DNA]</scope>
    <source>
        <strain evidence="1">G3</strain>
    </source>
</reference>
<dbReference type="KEGG" id="tva:4753862"/>
<gene>
    <name evidence="1" type="ORF">TVAG_014850</name>
</gene>
<dbReference type="RefSeq" id="XP_001309024.1">
    <property type="nucleotide sequence ID" value="XM_001309023.1"/>
</dbReference>
<dbReference type="VEuPathDB" id="TrichDB:TVAG_014850"/>
<proteinExistence type="predicted"/>
<dbReference type="AlphaFoldDB" id="A2FG55"/>
<dbReference type="VEuPathDB" id="TrichDB:TVAGG3_0852090"/>
<dbReference type="EMBL" id="DS113774">
    <property type="protein sequence ID" value="EAX96094.1"/>
    <property type="molecule type" value="Genomic_DNA"/>
</dbReference>